<gene>
    <name evidence="2" type="ORF">DQX05_13725</name>
    <name evidence="3" type="ORF">DQX05_13815</name>
</gene>
<dbReference type="AlphaFoldDB" id="A0A3A3GLG6"/>
<evidence type="ECO:0000313" key="2">
    <source>
        <dbReference type="EMBL" id="RJG23303.1"/>
    </source>
</evidence>
<keyword evidence="1" id="KW-0812">Transmembrane</keyword>
<name>A0A3A3GLG6_PANTH</name>
<evidence type="ECO:0000313" key="4">
    <source>
        <dbReference type="Proteomes" id="UP000266177"/>
    </source>
</evidence>
<dbReference type="Proteomes" id="UP000266177">
    <property type="component" value="Unassembled WGS sequence"/>
</dbReference>
<evidence type="ECO:0000256" key="1">
    <source>
        <dbReference type="SAM" id="Phobius"/>
    </source>
</evidence>
<keyword evidence="1" id="KW-0472">Membrane</keyword>
<keyword evidence="1" id="KW-1133">Transmembrane helix</keyword>
<proteinExistence type="predicted"/>
<reference evidence="2 4" key="1">
    <citation type="submission" date="2018-09" db="EMBL/GenBank/DDBJ databases">
        <title>Paenibacillus SK2017-BO5.</title>
        <authorList>
            <person name="Piskunova J.V."/>
            <person name="Dubiley S.A."/>
            <person name="Severinov K.V."/>
        </authorList>
    </citation>
    <scope>NUCLEOTIDE SEQUENCE [LARGE SCALE GENOMIC DNA]</scope>
    <source>
        <strain evidence="2 4">BO5</strain>
    </source>
</reference>
<dbReference type="EMBL" id="QYZD01000011">
    <property type="protein sequence ID" value="RJG23320.1"/>
    <property type="molecule type" value="Genomic_DNA"/>
</dbReference>
<organism evidence="2 4">
    <name type="scientific">Paenibacillus thiaminolyticus</name>
    <name type="common">Bacillus thiaminolyticus</name>
    <dbReference type="NCBI Taxonomy" id="49283"/>
    <lineage>
        <taxon>Bacteria</taxon>
        <taxon>Bacillati</taxon>
        <taxon>Bacillota</taxon>
        <taxon>Bacilli</taxon>
        <taxon>Bacillales</taxon>
        <taxon>Paenibacillaceae</taxon>
        <taxon>Paenibacillus</taxon>
    </lineage>
</organism>
<evidence type="ECO:0000313" key="3">
    <source>
        <dbReference type="EMBL" id="RJG23320.1"/>
    </source>
</evidence>
<accession>A0A3A3GLG6</accession>
<sequence>MINLHSDKMPKIPDGPPVTDLFANLANNWYHLGTVLVVLFGTLFGTWLLRKVYMHVRGI</sequence>
<feature type="transmembrane region" description="Helical" evidence="1">
    <location>
        <begin position="29"/>
        <end position="49"/>
    </location>
</feature>
<comment type="caution">
    <text evidence="2">The sequence shown here is derived from an EMBL/GenBank/DDBJ whole genome shotgun (WGS) entry which is preliminary data.</text>
</comment>
<protein>
    <submittedName>
        <fullName evidence="2">Uncharacterized protein</fullName>
    </submittedName>
</protein>
<dbReference type="EMBL" id="QYZD01000011">
    <property type="protein sequence ID" value="RJG23303.1"/>
    <property type="molecule type" value="Genomic_DNA"/>
</dbReference>